<gene>
    <name evidence="1" type="ORF">Metus_0032</name>
</gene>
<accession>A0A444L8U3</accession>
<organism evidence="1 2">
    <name type="scientific">Methanosuratincola subterraneus</name>
    <dbReference type="NCBI Taxonomy" id="2593994"/>
    <lineage>
        <taxon>Archaea</taxon>
        <taxon>Thermoproteota</taxon>
        <taxon>Methanosuratincolia</taxon>
        <taxon>Candidatus Methanomethylicales</taxon>
        <taxon>Candidatus Methanomethylicaceae</taxon>
        <taxon>Candidatus Methanosuratincola (ex Vanwonterghem et al. 2016)</taxon>
    </lineage>
</organism>
<comment type="caution">
    <text evidence="1">The sequence shown here is derived from an EMBL/GenBank/DDBJ whole genome shotgun (WGS) entry which is preliminary data.</text>
</comment>
<dbReference type="EMBL" id="RXGA01000001">
    <property type="protein sequence ID" value="RWX74007.1"/>
    <property type="molecule type" value="Genomic_DNA"/>
</dbReference>
<name>A0A444L8U3_METS7</name>
<proteinExistence type="predicted"/>
<dbReference type="AlphaFoldDB" id="A0A444L8U3"/>
<reference evidence="1 2" key="1">
    <citation type="submission" date="2018-12" db="EMBL/GenBank/DDBJ databases">
        <title>The complete genome of the methanogenic archaea of the candidate phylum Verstraetearchaeota, obtained from the metagenome of underground thermal water.</title>
        <authorList>
            <person name="Kadnikov V.V."/>
            <person name="Mardanov A.V."/>
            <person name="Beletsky A.V."/>
            <person name="Karnachuk O.V."/>
            <person name="Ravin N.V."/>
        </authorList>
    </citation>
    <scope>NUCLEOTIDE SEQUENCE [LARGE SCALE GENOMIC DNA]</scope>
    <source>
        <strain evidence="1">Ch88</strain>
    </source>
</reference>
<sequence length="146" mass="15587">MDQAFEATIAFAIFLAAFSVSQYTAVAVYESSMDRIDKPRLEAAACIVASEILMQNGNSSERWSSWEPVCEPGCYLSPAPGVEIAIRATCYSIDPSGGITRIWIKQGPAMHPLGAGAQKYVSGIVLGDGTFVRLEVYASDGLSGEL</sequence>
<protein>
    <submittedName>
        <fullName evidence="1">Uncharacterized protein</fullName>
    </submittedName>
</protein>
<evidence type="ECO:0000313" key="1">
    <source>
        <dbReference type="EMBL" id="RWX74007.1"/>
    </source>
</evidence>
<evidence type="ECO:0000313" key="2">
    <source>
        <dbReference type="Proteomes" id="UP000288215"/>
    </source>
</evidence>
<dbReference type="Proteomes" id="UP000288215">
    <property type="component" value="Unassembled WGS sequence"/>
</dbReference>